<evidence type="ECO:0000313" key="1">
    <source>
        <dbReference type="Proteomes" id="UP000694850"/>
    </source>
</evidence>
<protein>
    <submittedName>
        <fullName evidence="2">Paired box protein Pax-9</fullName>
    </submittedName>
</protein>
<sequence length="649" mass="70630">MAGTLAQDLASALQRSFQVSSALYLALPAGRRTAFQRHRRPAESTRRSLGALNQHRVRAKSIVSIRSRENENENSEVGRLSGPSVAEWKMQDIHVCSHSLNQVTFIFKQNPLEVAPEGRTQANVRAEAQRPSLVADHGGARDAFTRSSRYTRDPCLETAWQRLALRSRMNPMGDRRWKPTAGGPLLLARPPCDLRVSPLGLPSYTCALATWSGLEWETFEHLDCPCVSPLLLAYYRRRLVGDDRGPDRTAAALGRSSRFVDRMIWGQLLSLFRGKWARPAPGRARRPSDRQLSQAAGARPRAPCVHFAEPAFGEVNQLGGVFVNGRPLPNAIRLRIVELAQLGIRPCDISRQLRVSHGCVSKILARYNETGSILPGAIGGSKPRVTTPTVVKHIRTYKQRDPGIFAWEIRDRLLADGVCDKYNVPSVSSISRILRNKIGNLAQQSHYESYKQHQPAPQPALPYNHIYSYPSPISAAAAKVPTPPGVPAIPGSVAMARTWPSSHSVTDILGIRSITDQGVSDSSPYHSPKVEEWSSLGRNNFPAAAPHAVNGLEKGALEQEAKYGQAPNGLPAVSSFVSASSMAPYPTPAQVSPYMTYSAAPSGYVAGHGWQHASGTPLSPHNCDIPASLAFKGMQAAREGSHSVAASAL</sequence>
<evidence type="ECO:0000313" key="2">
    <source>
        <dbReference type="RefSeq" id="XP_042636587.1"/>
    </source>
</evidence>
<proteinExistence type="predicted"/>
<dbReference type="Proteomes" id="UP000694850">
    <property type="component" value="Unplaced"/>
</dbReference>
<keyword evidence="1" id="KW-1185">Reference proteome</keyword>
<gene>
    <name evidence="2" type="primary">PAX9</name>
</gene>
<reference evidence="2" key="1">
    <citation type="submission" date="2025-08" db="UniProtKB">
        <authorList>
            <consortium name="RefSeq"/>
        </authorList>
    </citation>
    <scope>IDENTIFICATION</scope>
</reference>
<dbReference type="RefSeq" id="XP_042636587.1">
    <property type="nucleotide sequence ID" value="XM_042780653.1"/>
</dbReference>
<organism evidence="1 2">
    <name type="scientific">Orycteropus afer afer</name>
    <dbReference type="NCBI Taxonomy" id="1230840"/>
    <lineage>
        <taxon>Eukaryota</taxon>
        <taxon>Metazoa</taxon>
        <taxon>Chordata</taxon>
        <taxon>Craniata</taxon>
        <taxon>Vertebrata</taxon>
        <taxon>Euteleostomi</taxon>
        <taxon>Mammalia</taxon>
        <taxon>Eutheria</taxon>
        <taxon>Afrotheria</taxon>
        <taxon>Tubulidentata</taxon>
        <taxon>Orycteropodidae</taxon>
        <taxon>Orycteropus</taxon>
    </lineage>
</organism>
<accession>A0AC54Z5T0</accession>
<name>A0AC54Z5T0_ORYAF</name>